<evidence type="ECO:0000313" key="4">
    <source>
        <dbReference type="Proteomes" id="UP001278500"/>
    </source>
</evidence>
<dbReference type="PANTHER" id="PTHR48100">
    <property type="entry name" value="BROAD-SPECIFICITY PHOSPHATASE YOR283W-RELATED"/>
    <property type="match status" value="1"/>
</dbReference>
<reference evidence="3" key="2">
    <citation type="submission" date="2023-06" db="EMBL/GenBank/DDBJ databases">
        <authorList>
            <consortium name="Lawrence Berkeley National Laboratory"/>
            <person name="Haridas S."/>
            <person name="Hensen N."/>
            <person name="Bonometti L."/>
            <person name="Westerberg I."/>
            <person name="Brannstrom I.O."/>
            <person name="Guillou S."/>
            <person name="Cros-Aarteil S."/>
            <person name="Calhoun S."/>
            <person name="Kuo A."/>
            <person name="Mondo S."/>
            <person name="Pangilinan J."/>
            <person name="Riley R."/>
            <person name="Labutti K."/>
            <person name="Andreopoulos B."/>
            <person name="Lipzen A."/>
            <person name="Chen C."/>
            <person name="Yanf M."/>
            <person name="Daum C."/>
            <person name="Ng V."/>
            <person name="Clum A."/>
            <person name="Steindorff A."/>
            <person name="Ohm R."/>
            <person name="Martin F."/>
            <person name="Silar P."/>
            <person name="Natvig D."/>
            <person name="Lalanne C."/>
            <person name="Gautier V."/>
            <person name="Ament-Velasquez S.L."/>
            <person name="Kruys A."/>
            <person name="Hutchinson M.I."/>
            <person name="Powell A.J."/>
            <person name="Barry K."/>
            <person name="Miller A.N."/>
            <person name="Grigoriev I.V."/>
            <person name="Debuchy R."/>
            <person name="Gladieux P."/>
            <person name="Thoren M.H."/>
            <person name="Johannesson H."/>
        </authorList>
    </citation>
    <scope>NUCLEOTIDE SEQUENCE</scope>
    <source>
        <strain evidence="3">CBS 560.94</strain>
    </source>
</reference>
<name>A0AAE0JMT1_9PEZI</name>
<feature type="compositionally biased region" description="Polar residues" evidence="2">
    <location>
        <begin position="106"/>
        <end position="123"/>
    </location>
</feature>
<dbReference type="InterPro" id="IPR050275">
    <property type="entry name" value="PGM_Phosphatase"/>
</dbReference>
<keyword evidence="4" id="KW-1185">Reference proteome</keyword>
<dbReference type="EMBL" id="JAUEPP010000001">
    <property type="protein sequence ID" value="KAK3354494.1"/>
    <property type="molecule type" value="Genomic_DNA"/>
</dbReference>
<reference evidence="3" key="1">
    <citation type="journal article" date="2023" name="Mol. Phylogenet. Evol.">
        <title>Genome-scale phylogeny and comparative genomics of the fungal order Sordariales.</title>
        <authorList>
            <person name="Hensen N."/>
            <person name="Bonometti L."/>
            <person name="Westerberg I."/>
            <person name="Brannstrom I.O."/>
            <person name="Guillou S."/>
            <person name="Cros-Aarteil S."/>
            <person name="Calhoun S."/>
            <person name="Haridas S."/>
            <person name="Kuo A."/>
            <person name="Mondo S."/>
            <person name="Pangilinan J."/>
            <person name="Riley R."/>
            <person name="LaButti K."/>
            <person name="Andreopoulos B."/>
            <person name="Lipzen A."/>
            <person name="Chen C."/>
            <person name="Yan M."/>
            <person name="Daum C."/>
            <person name="Ng V."/>
            <person name="Clum A."/>
            <person name="Steindorff A."/>
            <person name="Ohm R.A."/>
            <person name="Martin F."/>
            <person name="Silar P."/>
            <person name="Natvig D.O."/>
            <person name="Lalanne C."/>
            <person name="Gautier V."/>
            <person name="Ament-Velasquez S.L."/>
            <person name="Kruys A."/>
            <person name="Hutchinson M.I."/>
            <person name="Powell A.J."/>
            <person name="Barry K."/>
            <person name="Miller A.N."/>
            <person name="Grigoriev I.V."/>
            <person name="Debuchy R."/>
            <person name="Gladieux P."/>
            <person name="Hiltunen Thoren M."/>
            <person name="Johannesson H."/>
        </authorList>
    </citation>
    <scope>NUCLEOTIDE SEQUENCE</scope>
    <source>
        <strain evidence="3">CBS 560.94</strain>
    </source>
</reference>
<evidence type="ECO:0000256" key="2">
    <source>
        <dbReference type="SAM" id="MobiDB-lite"/>
    </source>
</evidence>
<dbReference type="FunFam" id="3.40.50.1240:FF:000022">
    <property type="entry name" value="Phosphoglycerate mutase family protein"/>
    <property type="match status" value="1"/>
</dbReference>
<dbReference type="CDD" id="cd07067">
    <property type="entry name" value="HP_PGM_like"/>
    <property type="match status" value="1"/>
</dbReference>
<dbReference type="InterPro" id="IPR029033">
    <property type="entry name" value="His_PPase_superfam"/>
</dbReference>
<organism evidence="3 4">
    <name type="scientific">Neurospora tetraspora</name>
    <dbReference type="NCBI Taxonomy" id="94610"/>
    <lineage>
        <taxon>Eukaryota</taxon>
        <taxon>Fungi</taxon>
        <taxon>Dikarya</taxon>
        <taxon>Ascomycota</taxon>
        <taxon>Pezizomycotina</taxon>
        <taxon>Sordariomycetes</taxon>
        <taxon>Sordariomycetidae</taxon>
        <taxon>Sordariales</taxon>
        <taxon>Sordariaceae</taxon>
        <taxon>Neurospora</taxon>
    </lineage>
</organism>
<dbReference type="GO" id="GO:0050278">
    <property type="term" value="F:sedoheptulose-bisphosphatase activity"/>
    <property type="evidence" value="ECO:0007669"/>
    <property type="project" value="TreeGrafter"/>
</dbReference>
<dbReference type="Proteomes" id="UP001278500">
    <property type="component" value="Unassembled WGS sequence"/>
</dbReference>
<dbReference type="RefSeq" id="XP_062685872.1">
    <property type="nucleotide sequence ID" value="XM_062825909.1"/>
</dbReference>
<proteinExistence type="predicted"/>
<feature type="binding site" evidence="1">
    <location>
        <position position="188"/>
    </location>
    <ligand>
        <name>substrate</name>
    </ligand>
</feature>
<dbReference type="AlphaFoldDB" id="A0AAE0JMT1"/>
<dbReference type="GeneID" id="87863063"/>
<dbReference type="GO" id="GO:0046390">
    <property type="term" value="P:ribose phosphate biosynthetic process"/>
    <property type="evidence" value="ECO:0007669"/>
    <property type="project" value="TreeGrafter"/>
</dbReference>
<dbReference type="PANTHER" id="PTHR48100:SF15">
    <property type="entry name" value="SEDOHEPTULOSE 1,7-BISPHOSPHATASE"/>
    <property type="match status" value="1"/>
</dbReference>
<feature type="binding site" evidence="1">
    <location>
        <begin position="144"/>
        <end position="145"/>
    </location>
    <ligand>
        <name>substrate</name>
    </ligand>
</feature>
<dbReference type="Gene3D" id="3.40.50.1240">
    <property type="entry name" value="Phosphoglycerate mutase-like"/>
    <property type="match status" value="1"/>
</dbReference>
<comment type="caution">
    <text evidence="3">The sequence shown here is derived from an EMBL/GenBank/DDBJ whole genome shotgun (WGS) entry which is preliminary data.</text>
</comment>
<dbReference type="SMART" id="SM00855">
    <property type="entry name" value="PGAM"/>
    <property type="match status" value="1"/>
</dbReference>
<dbReference type="InterPro" id="IPR013078">
    <property type="entry name" value="His_Pase_superF_clade-1"/>
</dbReference>
<evidence type="ECO:0000256" key="1">
    <source>
        <dbReference type="PIRSR" id="PIRSR613078-2"/>
    </source>
</evidence>
<protein>
    <submittedName>
        <fullName evidence="3">Histidine phosphatase superfamily</fullName>
    </submittedName>
</protein>
<gene>
    <name evidence="3" type="ORF">B0H65DRAFT_448623</name>
</gene>
<dbReference type="SUPFAM" id="SSF53254">
    <property type="entry name" value="Phosphoglycerate mutase-like"/>
    <property type="match status" value="1"/>
</dbReference>
<sequence>MGADDADWCVRASLICDLLPTLSTTARDHRRTHKVTIPKREIGCFLKVFCGQKTVFQGTTLPRLFSATLHPFPPAVPAVSSLSNVSLSSHHSLTFHEYSHRRDSGSNKPSPIRSQHSESSSMATPRVFIIRHGETEWSLDGRHTGSTDIPLTANGEKRVKATGKALIGDDRLIVPKKLAHVYVSPRKRAQRTFELLNLGFQGPLPWARHGECESKAVPCDAKVEVTEDIREWDYGDYEGITSPQIREKRKQQGLDPNWDIWRDGCPGGESPADVNARCDRLIKDIRERFHTPALNKPKGDPDADRADVLIVAHGHILRAFAQRWTGLSLHEGPSFLLEAGGVGTLSYEHHNIDEPAILLGSAFHVDFEDDEKLDKLKKV</sequence>
<accession>A0AAE0JMT1</accession>
<feature type="region of interest" description="Disordered" evidence="2">
    <location>
        <begin position="97"/>
        <end position="124"/>
    </location>
</feature>
<evidence type="ECO:0000313" key="3">
    <source>
        <dbReference type="EMBL" id="KAK3354494.1"/>
    </source>
</evidence>
<dbReference type="Pfam" id="PF00300">
    <property type="entry name" value="His_Phos_1"/>
    <property type="match status" value="1"/>
</dbReference>